<reference evidence="9" key="2">
    <citation type="submission" date="2023-06" db="EMBL/GenBank/DDBJ databases">
        <authorList>
            <person name="Lucena T."/>
            <person name="Sun Q."/>
        </authorList>
    </citation>
    <scope>NUCLEOTIDE SEQUENCE</scope>
    <source>
        <strain evidence="9">CECT 7703</strain>
    </source>
</reference>
<keyword evidence="6" id="KW-0443">Lipid metabolism</keyword>
<keyword evidence="10" id="KW-1185">Reference proteome</keyword>
<evidence type="ECO:0000256" key="5">
    <source>
        <dbReference type="ARBA" id="ARBA00023002"/>
    </source>
</evidence>
<dbReference type="Proteomes" id="UP001180081">
    <property type="component" value="Unassembled WGS sequence"/>
</dbReference>
<evidence type="ECO:0000256" key="6">
    <source>
        <dbReference type="ARBA" id="ARBA00023098"/>
    </source>
</evidence>
<dbReference type="InterPro" id="IPR014358">
    <property type="entry name" value="Enoyl-ACP_Rdtase_NADH"/>
</dbReference>
<evidence type="ECO:0000256" key="8">
    <source>
        <dbReference type="PIRNR" id="PIRNR000094"/>
    </source>
</evidence>
<dbReference type="RefSeq" id="WP_290332471.1">
    <property type="nucleotide sequence ID" value="NZ_JAUFPU010000008.1"/>
</dbReference>
<evidence type="ECO:0000313" key="9">
    <source>
        <dbReference type="EMBL" id="MDN3576990.1"/>
    </source>
</evidence>
<keyword evidence="3 8" id="KW-0444">Lipid biosynthesis</keyword>
<dbReference type="Gene3D" id="1.10.8.400">
    <property type="entry name" value="Enoyl acyl carrier protein reductase"/>
    <property type="match status" value="1"/>
</dbReference>
<comment type="catalytic activity">
    <reaction evidence="8">
        <text>a 2,3-saturated acyl-[ACP] + NAD(+) = a (2E)-enoyl-[ACP] + NADH + H(+)</text>
        <dbReference type="Rhea" id="RHEA:10240"/>
        <dbReference type="Rhea" id="RHEA-COMP:9925"/>
        <dbReference type="Rhea" id="RHEA-COMP:9926"/>
        <dbReference type="ChEBI" id="CHEBI:15378"/>
        <dbReference type="ChEBI" id="CHEBI:57540"/>
        <dbReference type="ChEBI" id="CHEBI:57945"/>
        <dbReference type="ChEBI" id="CHEBI:78784"/>
        <dbReference type="ChEBI" id="CHEBI:78785"/>
        <dbReference type="EC" id="1.3.1.9"/>
    </reaction>
</comment>
<dbReference type="InterPro" id="IPR002347">
    <property type="entry name" value="SDR_fam"/>
</dbReference>
<reference evidence="9" key="1">
    <citation type="journal article" date="2014" name="Int. J. Syst. Evol. Microbiol.">
        <title>Complete genome of a new Firmicutes species belonging to the dominant human colonic microbiota ('Ruminococcus bicirculans') reveals two chromosomes and a selective capacity to utilize plant glucans.</title>
        <authorList>
            <consortium name="NISC Comparative Sequencing Program"/>
            <person name="Wegmann U."/>
            <person name="Louis P."/>
            <person name="Goesmann A."/>
            <person name="Henrissat B."/>
            <person name="Duncan S.H."/>
            <person name="Flint H.J."/>
        </authorList>
    </citation>
    <scope>NUCLEOTIDE SEQUENCE</scope>
    <source>
        <strain evidence="9">CECT 7703</strain>
    </source>
</reference>
<keyword evidence="5 8" id="KW-0560">Oxidoreductase</keyword>
<keyword evidence="8" id="KW-0520">NAD</keyword>
<keyword evidence="4" id="KW-0276">Fatty acid metabolism</keyword>
<dbReference type="CDD" id="cd05372">
    <property type="entry name" value="ENR_SDR"/>
    <property type="match status" value="1"/>
</dbReference>
<name>A0ABT8B4R5_9NEIS</name>
<evidence type="ECO:0000256" key="3">
    <source>
        <dbReference type="ARBA" id="ARBA00022516"/>
    </source>
</evidence>
<organism evidence="9 10">
    <name type="scientific">Chitinimonas viridis</name>
    <dbReference type="NCBI Taxonomy" id="664880"/>
    <lineage>
        <taxon>Bacteria</taxon>
        <taxon>Pseudomonadati</taxon>
        <taxon>Pseudomonadota</taxon>
        <taxon>Betaproteobacteria</taxon>
        <taxon>Neisseriales</taxon>
        <taxon>Chitinibacteraceae</taxon>
        <taxon>Chitinimonas</taxon>
    </lineage>
</organism>
<keyword evidence="7 8" id="KW-0275">Fatty acid biosynthesis</keyword>
<evidence type="ECO:0000256" key="2">
    <source>
        <dbReference type="ARBA" id="ARBA00009233"/>
    </source>
</evidence>
<dbReference type="InterPro" id="IPR036291">
    <property type="entry name" value="NAD(P)-bd_dom_sf"/>
</dbReference>
<comment type="caution">
    <text evidence="9">The sequence shown here is derived from an EMBL/GenBank/DDBJ whole genome shotgun (WGS) entry which is preliminary data.</text>
</comment>
<dbReference type="EMBL" id="JAUFPU010000008">
    <property type="protein sequence ID" value="MDN3576990.1"/>
    <property type="molecule type" value="Genomic_DNA"/>
</dbReference>
<dbReference type="Pfam" id="PF13561">
    <property type="entry name" value="adh_short_C2"/>
    <property type="match status" value="1"/>
</dbReference>
<dbReference type="PIRSF" id="PIRSF000094">
    <property type="entry name" value="Enoyl-ACP_rdct"/>
    <property type="match status" value="1"/>
</dbReference>
<comment type="pathway">
    <text evidence="1">Lipid metabolism; fatty acid biosynthesis.</text>
</comment>
<dbReference type="Gene3D" id="3.40.50.720">
    <property type="entry name" value="NAD(P)-binding Rossmann-like Domain"/>
    <property type="match status" value="1"/>
</dbReference>
<evidence type="ECO:0000256" key="1">
    <source>
        <dbReference type="ARBA" id="ARBA00005194"/>
    </source>
</evidence>
<accession>A0ABT8B4R5</accession>
<dbReference type="EC" id="1.3.1.9" evidence="8"/>
<dbReference type="NCBIfam" id="NF005717">
    <property type="entry name" value="PRK07533.1"/>
    <property type="match status" value="1"/>
</dbReference>
<sequence length="257" mass="27207">MNTLINLQGKRGLVVGIANRQSIAWACAQALREGGAELGVTWLNDKARPHVEPLAQELGASLCLPLDVEDDAQLAAVFEAIAQQWGQLDFLLHSIAFAPKDDLHGRVVDCSREGFARAMDVSCHSLLRMARLAEPLMVNGGSIITMSYLGAEEVIPQYGMMGPVKAALEAATRYLAVELGARGIRVNAISPGPLSTRAASGIAHFDQLLQDANQRAPLHRPVGIADVGPLCAFLASDAGQAITGGTLYVDGGLHLLN</sequence>
<dbReference type="PANTHER" id="PTHR43159">
    <property type="entry name" value="ENOYL-[ACYL-CARRIER-PROTEIN] REDUCTASE"/>
    <property type="match status" value="1"/>
</dbReference>
<proteinExistence type="inferred from homology"/>
<evidence type="ECO:0000256" key="7">
    <source>
        <dbReference type="ARBA" id="ARBA00023160"/>
    </source>
</evidence>
<evidence type="ECO:0000313" key="10">
    <source>
        <dbReference type="Proteomes" id="UP001180081"/>
    </source>
</evidence>
<dbReference type="SUPFAM" id="SSF51735">
    <property type="entry name" value="NAD(P)-binding Rossmann-fold domains"/>
    <property type="match status" value="1"/>
</dbReference>
<comment type="similarity">
    <text evidence="2 8">Belongs to the short-chain dehydrogenases/reductases (SDR) family. FabI subfamily.</text>
</comment>
<protein>
    <recommendedName>
        <fullName evidence="8">Enoyl-[acyl-carrier-protein] reductase [NADH]</fullName>
        <ecNumber evidence="8">1.3.1.9</ecNumber>
    </recommendedName>
</protein>
<dbReference type="PANTHER" id="PTHR43159:SF2">
    <property type="entry name" value="ENOYL-[ACYL-CARRIER-PROTEIN] REDUCTASE [NADH], CHLOROPLASTIC"/>
    <property type="match status" value="1"/>
</dbReference>
<gene>
    <name evidence="9" type="primary">fabI</name>
    <name evidence="9" type="ORF">QWZ03_09450</name>
</gene>
<dbReference type="PRINTS" id="PR00081">
    <property type="entry name" value="GDHRDH"/>
</dbReference>
<evidence type="ECO:0000256" key="4">
    <source>
        <dbReference type="ARBA" id="ARBA00022832"/>
    </source>
</evidence>